<dbReference type="EMBL" id="CM046391">
    <property type="protein sequence ID" value="KAI8559752.1"/>
    <property type="molecule type" value="Genomic_DNA"/>
</dbReference>
<sequence>MLRVQPSTQGHMPPRCGAQRVMKRWFRGCSGRPRVKGIEGDVRILPKLFIFRPTESRIVIYFDVQIMLDPKNTQIRVQKCPEQAHEVCPKICLASLNRYGLLAVPVHVVQNIVFGRLFKALNRYKDLLNAVPHHGYDNFQIANYFYDGLSPTSQRFLDKMCDGKLFEKEPAQALDFFDRLAAILQSRVFVKHCEESNSNAMEKGIKPHSFVENVSLDCDSFSEFAWSDEPIDEAEVQSSPLMDPPFCDDPGEKCLTAKVVSFDLPYLAPSPEDLLLAHEMNMLDTLDVYYEDPLAKPLTAKEMDAEVDYLYSLLAKQDAYEPIFEELEPMEATIVPSHSPCLDLLTAKEMDSEVDSLPSLLDKHDACEPIFEKLPIIELIDFLGVDDIDLVYNPLIVKFLNNLKIDFVLAMHLVEFKFFKRIR</sequence>
<gene>
    <name evidence="1" type="ORF">RHMOL_Rhmol04G0198700</name>
</gene>
<name>A0ACC0P4T3_RHOML</name>
<comment type="caution">
    <text evidence="1">The sequence shown here is derived from an EMBL/GenBank/DDBJ whole genome shotgun (WGS) entry which is preliminary data.</text>
</comment>
<protein>
    <submittedName>
        <fullName evidence="1">Uncharacterized protein</fullName>
    </submittedName>
</protein>
<evidence type="ECO:0000313" key="1">
    <source>
        <dbReference type="EMBL" id="KAI8559752.1"/>
    </source>
</evidence>
<accession>A0ACC0P4T3</accession>
<reference evidence="1" key="1">
    <citation type="submission" date="2022-02" db="EMBL/GenBank/DDBJ databases">
        <title>Plant Genome Project.</title>
        <authorList>
            <person name="Zhang R.-G."/>
        </authorList>
    </citation>
    <scope>NUCLEOTIDE SEQUENCE</scope>
    <source>
        <strain evidence="1">AT1</strain>
    </source>
</reference>
<keyword evidence="2" id="KW-1185">Reference proteome</keyword>
<evidence type="ECO:0000313" key="2">
    <source>
        <dbReference type="Proteomes" id="UP001062846"/>
    </source>
</evidence>
<organism evidence="1 2">
    <name type="scientific">Rhododendron molle</name>
    <name type="common">Chinese azalea</name>
    <name type="synonym">Azalea mollis</name>
    <dbReference type="NCBI Taxonomy" id="49168"/>
    <lineage>
        <taxon>Eukaryota</taxon>
        <taxon>Viridiplantae</taxon>
        <taxon>Streptophyta</taxon>
        <taxon>Embryophyta</taxon>
        <taxon>Tracheophyta</taxon>
        <taxon>Spermatophyta</taxon>
        <taxon>Magnoliopsida</taxon>
        <taxon>eudicotyledons</taxon>
        <taxon>Gunneridae</taxon>
        <taxon>Pentapetalae</taxon>
        <taxon>asterids</taxon>
        <taxon>Ericales</taxon>
        <taxon>Ericaceae</taxon>
        <taxon>Ericoideae</taxon>
        <taxon>Rhodoreae</taxon>
        <taxon>Rhododendron</taxon>
    </lineage>
</organism>
<proteinExistence type="predicted"/>
<dbReference type="Proteomes" id="UP001062846">
    <property type="component" value="Chromosome 4"/>
</dbReference>